<evidence type="ECO:0000313" key="2">
    <source>
        <dbReference type="EMBL" id="AEA07241.1"/>
    </source>
</evidence>
<dbReference type="RefSeq" id="YP_004347353.1">
    <property type="nucleotide sequence ID" value="NC_015326.1"/>
</dbReference>
<keyword evidence="2" id="KW-0378">Hydrolase</keyword>
<evidence type="ECO:0000259" key="1">
    <source>
        <dbReference type="Pfam" id="PF14311"/>
    </source>
</evidence>
<keyword evidence="2" id="KW-0540">Nuclease</keyword>
<dbReference type="GeneID" id="10399973"/>
<proteinExistence type="predicted"/>
<accession>F2WLW8</accession>
<protein>
    <submittedName>
        <fullName evidence="2">Putative restriction endonuclease</fullName>
    </submittedName>
</protein>
<feature type="domain" description="Treble clef zinc finger" evidence="1">
    <location>
        <begin position="179"/>
        <end position="231"/>
    </location>
</feature>
<feature type="domain" description="Treble clef zinc finger" evidence="1">
    <location>
        <begin position="106"/>
        <end position="157"/>
    </location>
</feature>
<evidence type="ECO:0000313" key="3">
    <source>
        <dbReference type="Proteomes" id="UP000203366"/>
    </source>
</evidence>
<keyword evidence="2" id="KW-0255">Endonuclease</keyword>
<dbReference type="Proteomes" id="UP000203366">
    <property type="component" value="Segment"/>
</dbReference>
<dbReference type="Gene3D" id="3.40.960.10">
    <property type="entry name" value="VSR Endonuclease"/>
    <property type="match status" value="1"/>
</dbReference>
<dbReference type="GO" id="GO:0004519">
    <property type="term" value="F:endonuclease activity"/>
    <property type="evidence" value="ECO:0007669"/>
    <property type="project" value="UniProtKB-KW"/>
</dbReference>
<keyword evidence="3" id="KW-1185">Reference proteome</keyword>
<dbReference type="OrthoDB" id="9701at10239"/>
<reference evidence="2 3" key="1">
    <citation type="journal article" date="2011" name="Environ. Microbiol.">
        <title>Lausannevirus, a giant amoebal virus encoding histone doublets.</title>
        <authorList>
            <person name="Thomas V."/>
            <person name="Bertelli C."/>
            <person name="Collyn F."/>
            <person name="Casson N."/>
            <person name="Telenti A."/>
            <person name="Goesmann A."/>
            <person name="Croxatto A."/>
            <person name="Greub G."/>
        </authorList>
    </citation>
    <scope>NUCLEOTIDE SEQUENCE [LARGE SCALE GENOMIC DNA]</scope>
    <source>
        <strain evidence="2">7715</strain>
    </source>
</reference>
<organism evidence="2 3">
    <name type="scientific">Lausannevirus</name>
    <dbReference type="NCBI Taxonomy" id="999883"/>
    <lineage>
        <taxon>Viruses</taxon>
        <taxon>Varidnaviria</taxon>
        <taxon>Bamfordvirae</taxon>
        <taxon>Nucleocytoviricota</taxon>
        <taxon>Megaviricetes</taxon>
        <taxon>Pimascovirales</taxon>
        <taxon>Pimascovirales incertae sedis</taxon>
        <taxon>Marseilleviridae</taxon>
        <taxon>Losannavirus</taxon>
        <taxon>Losannavirus lausannense</taxon>
    </lineage>
</organism>
<dbReference type="InterPro" id="IPR025487">
    <property type="entry name" value="DUF4379"/>
</dbReference>
<dbReference type="KEGG" id="vg:10399973"/>
<dbReference type="EMBL" id="HQ113105">
    <property type="protein sequence ID" value="AEA07241.1"/>
    <property type="molecule type" value="Genomic_DNA"/>
</dbReference>
<dbReference type="Pfam" id="PF14311">
    <property type="entry name" value="DUF4379"/>
    <property type="match status" value="2"/>
</dbReference>
<sequence>MNCETRKKGKLCGREECKPCFSRSFASCDKAKYMVEGQRNPLVVFRFDKKKLAFKCPKCFHDFEMAPNNLSVGQFCPFCSSSKLCCSDDCRICFEKSFASHEKSKYCNVQKSKFEPKNVFLNSSKKLWFDCPMCDHQFEAAVEKVFRGRFCPFCKNKKLCYSESCDMCYKNSFASHPKAKFWITEKNKSTARNVAIRSSKKIWVRCEKGHEFESDPNNISRGSWCAICKNKTEEKLLRFLEKHFENVVFQFEPFWSKNPRTGCYLPFDFCVSKTIIELDGRQHFQQVKNWKSPEQQQKVDRYKEKCALKNGYSVVRILQRDVWLDRGEWQKILLESIMDRETPVVECLWQGDPYKKF</sequence>
<gene>
    <name evidence="2" type="ORF">LAU_0391</name>
</gene>
<name>F2WLW8_9VIRU</name>